<evidence type="ECO:0000313" key="4">
    <source>
        <dbReference type="Proteomes" id="UP001500305"/>
    </source>
</evidence>
<proteinExistence type="predicted"/>
<dbReference type="InterPro" id="IPR008687">
    <property type="entry name" value="MobC"/>
</dbReference>
<feature type="domain" description="Bacterial mobilisation" evidence="2">
    <location>
        <begin position="91"/>
        <end position="129"/>
    </location>
</feature>
<evidence type="ECO:0000259" key="2">
    <source>
        <dbReference type="Pfam" id="PF05713"/>
    </source>
</evidence>
<dbReference type="Proteomes" id="UP001500305">
    <property type="component" value="Unassembled WGS sequence"/>
</dbReference>
<reference evidence="3 4" key="1">
    <citation type="journal article" date="2019" name="Int. J. Syst. Evol. Microbiol.">
        <title>The Global Catalogue of Microorganisms (GCM) 10K type strain sequencing project: providing services to taxonomists for standard genome sequencing and annotation.</title>
        <authorList>
            <consortium name="The Broad Institute Genomics Platform"/>
            <consortium name="The Broad Institute Genome Sequencing Center for Infectious Disease"/>
            <person name="Wu L."/>
            <person name="Ma J."/>
        </authorList>
    </citation>
    <scope>NUCLEOTIDE SEQUENCE [LARGE SCALE GENOMIC DNA]</scope>
    <source>
        <strain evidence="3 4">JCM 7356</strain>
    </source>
</reference>
<dbReference type="EMBL" id="BAAATR010000034">
    <property type="protein sequence ID" value="GAA2266955.1"/>
    <property type="molecule type" value="Genomic_DNA"/>
</dbReference>
<evidence type="ECO:0000313" key="3">
    <source>
        <dbReference type="EMBL" id="GAA2266955.1"/>
    </source>
</evidence>
<organism evidence="3 4">
    <name type="scientific">Kitasatospora cystarginea</name>
    <dbReference type="NCBI Taxonomy" id="58350"/>
    <lineage>
        <taxon>Bacteria</taxon>
        <taxon>Bacillati</taxon>
        <taxon>Actinomycetota</taxon>
        <taxon>Actinomycetes</taxon>
        <taxon>Kitasatosporales</taxon>
        <taxon>Streptomycetaceae</taxon>
        <taxon>Kitasatospora</taxon>
    </lineage>
</organism>
<accession>A0ABN3ERI6</accession>
<feature type="region of interest" description="Disordered" evidence="1">
    <location>
        <begin position="1"/>
        <end position="23"/>
    </location>
</feature>
<evidence type="ECO:0000256" key="1">
    <source>
        <dbReference type="SAM" id="MobiDB-lite"/>
    </source>
</evidence>
<name>A0ABN3ERI6_9ACTN</name>
<dbReference type="RefSeq" id="WP_344639667.1">
    <property type="nucleotide sequence ID" value="NZ_BAAATR010000034.1"/>
</dbReference>
<keyword evidence="4" id="KW-1185">Reference proteome</keyword>
<sequence>MTTAEPAADEPTVARRPRRRFHEPLQRQRVLTLRVSADEEAQIRRAAAERAETVARFIATAALSAASRPDTARNPDDQLDRAIDELAAARRQTARVGNNVNQIARELNSGGLPHPADLVAALTAVRSTIATIDTAAVGILKHRRKT</sequence>
<gene>
    <name evidence="3" type="ORF">GCM10010430_60120</name>
</gene>
<dbReference type="Pfam" id="PF05713">
    <property type="entry name" value="MobC"/>
    <property type="match status" value="1"/>
</dbReference>
<protein>
    <recommendedName>
        <fullName evidence="2">Bacterial mobilisation domain-containing protein</fullName>
    </recommendedName>
</protein>
<comment type="caution">
    <text evidence="3">The sequence shown here is derived from an EMBL/GenBank/DDBJ whole genome shotgun (WGS) entry which is preliminary data.</text>
</comment>